<feature type="domain" description="Factor of DNA methylation 1-5/IDN2" evidence="2">
    <location>
        <begin position="166"/>
        <end position="256"/>
    </location>
</feature>
<keyword evidence="4" id="KW-1185">Reference proteome</keyword>
<evidence type="ECO:0000313" key="4">
    <source>
        <dbReference type="Proteomes" id="UP000636709"/>
    </source>
</evidence>
<dbReference type="AlphaFoldDB" id="A0A835DY40"/>
<dbReference type="PANTHER" id="PTHR21596">
    <property type="entry name" value="RIBONUCLEASE P SUBUNIT P38"/>
    <property type="match status" value="1"/>
</dbReference>
<accession>A0A835DY40</accession>
<dbReference type="Pfam" id="PF03469">
    <property type="entry name" value="XH"/>
    <property type="match status" value="1"/>
</dbReference>
<name>A0A835DY40_9POAL</name>
<dbReference type="GO" id="GO:0080188">
    <property type="term" value="P:gene silencing by siRNA-directed DNA methylation"/>
    <property type="evidence" value="ECO:0007669"/>
    <property type="project" value="InterPro"/>
</dbReference>
<dbReference type="InterPro" id="IPR045177">
    <property type="entry name" value="FDM1-5/IDN2"/>
</dbReference>
<organism evidence="3 4">
    <name type="scientific">Digitaria exilis</name>
    <dbReference type="NCBI Taxonomy" id="1010633"/>
    <lineage>
        <taxon>Eukaryota</taxon>
        <taxon>Viridiplantae</taxon>
        <taxon>Streptophyta</taxon>
        <taxon>Embryophyta</taxon>
        <taxon>Tracheophyta</taxon>
        <taxon>Spermatophyta</taxon>
        <taxon>Magnoliopsida</taxon>
        <taxon>Liliopsida</taxon>
        <taxon>Poales</taxon>
        <taxon>Poaceae</taxon>
        <taxon>PACMAD clade</taxon>
        <taxon>Panicoideae</taxon>
        <taxon>Panicodae</taxon>
        <taxon>Paniceae</taxon>
        <taxon>Anthephorinae</taxon>
        <taxon>Digitaria</taxon>
    </lineage>
</organism>
<comment type="caution">
    <text evidence="3">The sequence shown here is derived from an EMBL/GenBank/DDBJ whole genome shotgun (WGS) entry which is preliminary data.</text>
</comment>
<keyword evidence="1" id="KW-0175">Coiled coil</keyword>
<proteinExistence type="predicted"/>
<dbReference type="PANTHER" id="PTHR21596:SF3">
    <property type="entry name" value="FACTOR OF DNA METHYLATION 1-RELATED"/>
    <property type="match status" value="1"/>
</dbReference>
<feature type="coiled-coil region" evidence="1">
    <location>
        <begin position="22"/>
        <end position="113"/>
    </location>
</feature>
<evidence type="ECO:0000313" key="3">
    <source>
        <dbReference type="EMBL" id="KAF8652472.1"/>
    </source>
</evidence>
<dbReference type="InterPro" id="IPR005379">
    <property type="entry name" value="FDM1-5/IDN2_XH"/>
</dbReference>
<dbReference type="EMBL" id="JACEFO010002656">
    <property type="protein sequence ID" value="KAF8652472.1"/>
    <property type="molecule type" value="Genomic_DNA"/>
</dbReference>
<protein>
    <recommendedName>
        <fullName evidence="2">Factor of DNA methylation 1-5/IDN2 domain-containing protein</fullName>
    </recommendedName>
</protein>
<gene>
    <name evidence="3" type="ORF">HU200_062805</name>
</gene>
<evidence type="ECO:0000256" key="1">
    <source>
        <dbReference type="SAM" id="Coils"/>
    </source>
</evidence>
<sequence>MHKQCRKTNELFRHYLGDVRISQDKQAKVERLLEELSLKNKEMTNQMEKLRRVNEEVSVKNNELSLELENLKRISQDKQAEVERQLEELSLKNKEMKNEMEKLRCVNEVVSLKNNDLSLELENLKKHQAERELTRCTCNGQVHEGTTTANAAEEGWFDPAQLNRFINESHERQIKLTEIRGKLIEEVLDEEDEALKELKACGQGIYDVVVEALKEMDKYNSSGRTIVPELWNYREGRKATVVEGIDCLKKKMMEHENEKNCNKRRRSLRPR</sequence>
<reference evidence="3" key="1">
    <citation type="submission" date="2020-07" db="EMBL/GenBank/DDBJ databases">
        <title>Genome sequence and genetic diversity analysis of an under-domesticated orphan crop, white fonio (Digitaria exilis).</title>
        <authorList>
            <person name="Bennetzen J.L."/>
            <person name="Chen S."/>
            <person name="Ma X."/>
            <person name="Wang X."/>
            <person name="Yssel A.E.J."/>
            <person name="Chaluvadi S.R."/>
            <person name="Johnson M."/>
            <person name="Gangashetty P."/>
            <person name="Hamidou F."/>
            <person name="Sanogo M.D."/>
            <person name="Zwaenepoel A."/>
            <person name="Wallace J."/>
            <person name="Van De Peer Y."/>
            <person name="Van Deynze A."/>
        </authorList>
    </citation>
    <scope>NUCLEOTIDE SEQUENCE</scope>
    <source>
        <tissue evidence="3">Leaves</tissue>
    </source>
</reference>
<dbReference type="OrthoDB" id="1892195at2759"/>
<dbReference type="Proteomes" id="UP000636709">
    <property type="component" value="Unassembled WGS sequence"/>
</dbReference>
<evidence type="ECO:0000259" key="2">
    <source>
        <dbReference type="Pfam" id="PF03469"/>
    </source>
</evidence>